<comment type="caution">
    <text evidence="8">The sequence shown here is derived from an EMBL/GenBank/DDBJ whole genome shotgun (WGS) entry which is preliminary data.</text>
</comment>
<name>A0A1V6T8S7_9EURO</name>
<dbReference type="PANTHER" id="PTHR43791">
    <property type="entry name" value="PERMEASE-RELATED"/>
    <property type="match status" value="1"/>
</dbReference>
<feature type="transmembrane region" description="Helical" evidence="7">
    <location>
        <begin position="425"/>
        <end position="445"/>
    </location>
</feature>
<dbReference type="AlphaFoldDB" id="A0A1V6T8S7"/>
<feature type="compositionally biased region" description="Polar residues" evidence="6">
    <location>
        <begin position="1"/>
        <end position="17"/>
    </location>
</feature>
<feature type="transmembrane region" description="Helical" evidence="7">
    <location>
        <begin position="187"/>
        <end position="207"/>
    </location>
</feature>
<keyword evidence="9" id="KW-1185">Reference proteome</keyword>
<accession>A0A1V6T8S7</accession>
<evidence type="ECO:0000256" key="5">
    <source>
        <dbReference type="ARBA" id="ARBA00023136"/>
    </source>
</evidence>
<dbReference type="STRING" id="303698.A0A1V6T8S7"/>
<dbReference type="OrthoDB" id="1935484at2759"/>
<evidence type="ECO:0000256" key="2">
    <source>
        <dbReference type="ARBA" id="ARBA00022448"/>
    </source>
</evidence>
<protein>
    <recommendedName>
        <fullName evidence="10">Major facilitator superfamily (MFS) profile domain-containing protein</fullName>
    </recommendedName>
</protein>
<dbReference type="FunFam" id="1.20.1250.20:FF:000247">
    <property type="entry name" value="MFS general substrate transporter"/>
    <property type="match status" value="1"/>
</dbReference>
<dbReference type="Gene3D" id="1.20.1250.20">
    <property type="entry name" value="MFS general substrate transporter like domains"/>
    <property type="match status" value="1"/>
</dbReference>
<dbReference type="Pfam" id="PF07690">
    <property type="entry name" value="MFS_1"/>
    <property type="match status" value="1"/>
</dbReference>
<evidence type="ECO:0000256" key="7">
    <source>
        <dbReference type="SAM" id="Phobius"/>
    </source>
</evidence>
<evidence type="ECO:0000313" key="9">
    <source>
        <dbReference type="Proteomes" id="UP000191285"/>
    </source>
</evidence>
<evidence type="ECO:0000256" key="6">
    <source>
        <dbReference type="SAM" id="MobiDB-lite"/>
    </source>
</evidence>
<keyword evidence="2" id="KW-0813">Transport</keyword>
<feature type="transmembrane region" description="Helical" evidence="7">
    <location>
        <begin position="393"/>
        <end position="413"/>
    </location>
</feature>
<feature type="transmembrane region" description="Helical" evidence="7">
    <location>
        <begin position="489"/>
        <end position="512"/>
    </location>
</feature>
<keyword evidence="5 7" id="KW-0472">Membrane</keyword>
<dbReference type="InterPro" id="IPR011701">
    <property type="entry name" value="MFS"/>
</dbReference>
<dbReference type="GO" id="GO:0022857">
    <property type="term" value="F:transmembrane transporter activity"/>
    <property type="evidence" value="ECO:0007669"/>
    <property type="project" value="InterPro"/>
</dbReference>
<dbReference type="FunFam" id="1.20.1250.20:FF:000106">
    <property type="entry name" value="MFS transporter, putative"/>
    <property type="match status" value="1"/>
</dbReference>
<dbReference type="PANTHER" id="PTHR43791:SF29">
    <property type="entry name" value="MAJOR FACILITATOR SUPERFAMILY (MFS) PROFILE DOMAIN-CONTAINING PROTEIN"/>
    <property type="match status" value="1"/>
</dbReference>
<feature type="transmembrane region" description="Helical" evidence="7">
    <location>
        <begin position="331"/>
        <end position="355"/>
    </location>
</feature>
<keyword evidence="3 7" id="KW-0812">Transmembrane</keyword>
<dbReference type="EMBL" id="MLKD01000010">
    <property type="protein sequence ID" value="OQE22531.1"/>
    <property type="molecule type" value="Genomic_DNA"/>
</dbReference>
<evidence type="ECO:0000313" key="8">
    <source>
        <dbReference type="EMBL" id="OQE22531.1"/>
    </source>
</evidence>
<feature type="transmembrane region" description="Helical" evidence="7">
    <location>
        <begin position="219"/>
        <end position="239"/>
    </location>
</feature>
<evidence type="ECO:0000256" key="3">
    <source>
        <dbReference type="ARBA" id="ARBA00022692"/>
    </source>
</evidence>
<feature type="transmembrane region" description="Helical" evidence="7">
    <location>
        <begin position="251"/>
        <end position="271"/>
    </location>
</feature>
<evidence type="ECO:0000256" key="4">
    <source>
        <dbReference type="ARBA" id="ARBA00022989"/>
    </source>
</evidence>
<gene>
    <name evidence="8" type="ORF">PENSTE_c010G08786</name>
</gene>
<evidence type="ECO:0008006" key="10">
    <source>
        <dbReference type="Google" id="ProtNLM"/>
    </source>
</evidence>
<keyword evidence="4 7" id="KW-1133">Transmembrane helix</keyword>
<evidence type="ECO:0000256" key="1">
    <source>
        <dbReference type="ARBA" id="ARBA00004141"/>
    </source>
</evidence>
<feature type="region of interest" description="Disordered" evidence="6">
    <location>
        <begin position="1"/>
        <end position="40"/>
    </location>
</feature>
<dbReference type="Proteomes" id="UP000191285">
    <property type="component" value="Unassembled WGS sequence"/>
</dbReference>
<proteinExistence type="predicted"/>
<dbReference type="GO" id="GO:0016020">
    <property type="term" value="C:membrane"/>
    <property type="evidence" value="ECO:0007669"/>
    <property type="project" value="UniProtKB-SubCell"/>
</dbReference>
<organism evidence="8 9">
    <name type="scientific">Penicillium steckii</name>
    <dbReference type="NCBI Taxonomy" id="303698"/>
    <lineage>
        <taxon>Eukaryota</taxon>
        <taxon>Fungi</taxon>
        <taxon>Dikarya</taxon>
        <taxon>Ascomycota</taxon>
        <taxon>Pezizomycotina</taxon>
        <taxon>Eurotiomycetes</taxon>
        <taxon>Eurotiomycetidae</taxon>
        <taxon>Eurotiales</taxon>
        <taxon>Aspergillaceae</taxon>
        <taxon>Penicillium</taxon>
    </lineage>
</organism>
<dbReference type="SUPFAM" id="SSF103473">
    <property type="entry name" value="MFS general substrate transporter"/>
    <property type="match status" value="1"/>
</dbReference>
<feature type="transmembrane region" description="Helical" evidence="7">
    <location>
        <begin position="457"/>
        <end position="477"/>
    </location>
</feature>
<comment type="subcellular location">
    <subcellularLocation>
        <location evidence="1">Membrane</location>
        <topology evidence="1">Multi-pass membrane protein</topology>
    </subcellularLocation>
</comment>
<reference evidence="9" key="1">
    <citation type="journal article" date="2017" name="Nat. Microbiol.">
        <title>Global analysis of biosynthetic gene clusters reveals vast potential of secondary metabolite production in Penicillium species.</title>
        <authorList>
            <person name="Nielsen J.C."/>
            <person name="Grijseels S."/>
            <person name="Prigent S."/>
            <person name="Ji B."/>
            <person name="Dainat J."/>
            <person name="Nielsen K.F."/>
            <person name="Frisvad J.C."/>
            <person name="Workman M."/>
            <person name="Nielsen J."/>
        </authorList>
    </citation>
    <scope>NUCLEOTIDE SEQUENCE [LARGE SCALE GENOMIC DNA]</scope>
    <source>
        <strain evidence="9">IBT 24891</strain>
    </source>
</reference>
<dbReference type="InterPro" id="IPR036259">
    <property type="entry name" value="MFS_trans_sf"/>
</dbReference>
<feature type="transmembrane region" description="Helical" evidence="7">
    <location>
        <begin position="367"/>
        <end position="387"/>
    </location>
</feature>
<sequence length="550" mass="62889">MSTIEGKTPTTSVTTVGESLPREQKRSYGTLEPDGEIHDTRNPFLDPEAAEYWRTVYEKAQYECRHVFDPSLTWTAEEEKAIVRKLDWRICLWACVMFFALQVDRGNLVQAVSDTFLTDLNLTTNDYNYGNIAFRIAFLCAELPSQLISKKLGPDRWIPIQIVVWSVVAISQCRLNGRATFLITRCLLGMLEGGFIPDIVLWLSYFYTSRELPIRLSFFWTSLSVTTIVTSLLAFAVFHLSGVHGMAGWQWLFLIEGVITLSIGLVSFFMMPASVVQTKTWFRPNGWFNDREVAIVANRVLRDDPSKGDMHNRQAITPKRLWNAVKDYHLWPIYMIGVVAYIPQSPVSSYITLTLRSVGFDKFETNLLTIPASVIHIITLLIITWISSRLNQWSMVAVFQPIWVLPCVIALRVWPDVIDNTWGTYAVVTVLLSYPYCHAIVVAWASRNSNNVGNRSVSAALYNMSVQMGDIAAYFIYRDDDKPKYRRGNSALIGIAVLAIALFIGAKVYYVWENKRRDKIWGAMSEDERNEYIRNTDIQGSQRLDFRFAH</sequence>